<keyword evidence="7" id="KW-1185">Reference proteome</keyword>
<dbReference type="Pfam" id="PF13365">
    <property type="entry name" value="Trypsin_2"/>
    <property type="match status" value="1"/>
</dbReference>
<evidence type="ECO:0000313" key="6">
    <source>
        <dbReference type="EMBL" id="KAH1131249.1"/>
    </source>
</evidence>
<keyword evidence="4" id="KW-0720">Serine protease</keyword>
<evidence type="ECO:0000256" key="2">
    <source>
        <dbReference type="ARBA" id="ARBA00022670"/>
    </source>
</evidence>
<reference evidence="6 7" key="1">
    <citation type="journal article" date="2021" name="Plant Biotechnol. J.">
        <title>Multi-omics assisted identification of the key and species-specific regulatory components of drought-tolerant mechanisms in Gossypium stocksii.</title>
        <authorList>
            <person name="Yu D."/>
            <person name="Ke L."/>
            <person name="Zhang D."/>
            <person name="Wu Y."/>
            <person name="Sun Y."/>
            <person name="Mei J."/>
            <person name="Sun J."/>
            <person name="Sun Y."/>
        </authorList>
    </citation>
    <scope>NUCLEOTIDE SEQUENCE [LARGE SCALE GENOMIC DNA]</scope>
    <source>
        <strain evidence="7">cv. E1</strain>
        <tissue evidence="6">Leaf</tissue>
    </source>
</reference>
<keyword evidence="2" id="KW-0645">Protease</keyword>
<keyword evidence="3" id="KW-0378">Hydrolase</keyword>
<dbReference type="PANTHER" id="PTHR45980:SF19">
    <property type="entry name" value="PEPTIDASE DO-RELATED"/>
    <property type="match status" value="1"/>
</dbReference>
<feature type="region of interest" description="Disordered" evidence="5">
    <location>
        <begin position="50"/>
        <end position="73"/>
    </location>
</feature>
<dbReference type="AlphaFoldDB" id="A0A9D3WML6"/>
<name>A0A9D3WML6_9ROSI</name>
<protein>
    <recommendedName>
        <fullName evidence="8">Protease Do-like 9</fullName>
    </recommendedName>
</protein>
<dbReference type="InterPro" id="IPR009003">
    <property type="entry name" value="Peptidase_S1_PA"/>
</dbReference>
<evidence type="ECO:0008006" key="8">
    <source>
        <dbReference type="Google" id="ProtNLM"/>
    </source>
</evidence>
<dbReference type="EMBL" id="JAIQCV010000001">
    <property type="protein sequence ID" value="KAH1131249.1"/>
    <property type="molecule type" value="Genomic_DNA"/>
</dbReference>
<dbReference type="Proteomes" id="UP000828251">
    <property type="component" value="Unassembled WGS sequence"/>
</dbReference>
<dbReference type="Gene3D" id="2.40.10.10">
    <property type="entry name" value="Trypsin-like serine proteases"/>
    <property type="match status" value="2"/>
</dbReference>
<sequence>MGDTKREKGQKPKNPTPSQPSQSPPSSPLDDVFSLSNIKIIPSTSFAVEITTTTSRPRGRPKKLLDNPDHLPPPPILSPCCRVSNGIAIGVGGGSGGGELAVDPIGARVVPTMDTVVKVFCVHTEPNFSFPWKRKGQYSSSSSGFVISGRRVLTNAHSIKHYIRITRHSAMLTVDDDEFWEGVSPVEFGELPALQDAVTVVGYPIGGDTISVTSGVVSRLDILFYVHGSAELLGLQIDAAINSGNYGGPAFNDKGNCVGIAFQSLRQDEAENKGYVIPTPVIQHFIQD</sequence>
<evidence type="ECO:0000256" key="1">
    <source>
        <dbReference type="ARBA" id="ARBA00010541"/>
    </source>
</evidence>
<evidence type="ECO:0000256" key="4">
    <source>
        <dbReference type="ARBA" id="ARBA00022825"/>
    </source>
</evidence>
<evidence type="ECO:0000256" key="3">
    <source>
        <dbReference type="ARBA" id="ARBA00022801"/>
    </source>
</evidence>
<evidence type="ECO:0000256" key="5">
    <source>
        <dbReference type="SAM" id="MobiDB-lite"/>
    </source>
</evidence>
<dbReference type="FunFam" id="2.40.10.10:FF:000012">
    <property type="entry name" value="protease Do-like 9"/>
    <property type="match status" value="1"/>
</dbReference>
<gene>
    <name evidence="6" type="ORF">J1N35_002627</name>
</gene>
<feature type="region of interest" description="Disordered" evidence="5">
    <location>
        <begin position="1"/>
        <end position="32"/>
    </location>
</feature>
<dbReference type="OrthoDB" id="4217619at2759"/>
<dbReference type="GO" id="GO:0004252">
    <property type="term" value="F:serine-type endopeptidase activity"/>
    <property type="evidence" value="ECO:0007669"/>
    <property type="project" value="TreeGrafter"/>
</dbReference>
<dbReference type="SUPFAM" id="SSF50494">
    <property type="entry name" value="Trypsin-like serine proteases"/>
    <property type="match status" value="1"/>
</dbReference>
<comment type="caution">
    <text evidence="6">The sequence shown here is derived from an EMBL/GenBank/DDBJ whole genome shotgun (WGS) entry which is preliminary data.</text>
</comment>
<dbReference type="GO" id="GO:0006508">
    <property type="term" value="P:proteolysis"/>
    <property type="evidence" value="ECO:0007669"/>
    <property type="project" value="UniProtKB-KW"/>
</dbReference>
<feature type="compositionally biased region" description="Basic and acidic residues" evidence="5">
    <location>
        <begin position="1"/>
        <end position="10"/>
    </location>
</feature>
<comment type="similarity">
    <text evidence="1">Belongs to the peptidase S1C family.</text>
</comment>
<evidence type="ECO:0000313" key="7">
    <source>
        <dbReference type="Proteomes" id="UP000828251"/>
    </source>
</evidence>
<proteinExistence type="inferred from homology"/>
<dbReference type="InterPro" id="IPR043504">
    <property type="entry name" value="Peptidase_S1_PA_chymotrypsin"/>
</dbReference>
<accession>A0A9D3WML6</accession>
<feature type="compositionally biased region" description="Pro residues" evidence="5">
    <location>
        <begin position="14"/>
        <end position="27"/>
    </location>
</feature>
<organism evidence="6 7">
    <name type="scientific">Gossypium stocksii</name>
    <dbReference type="NCBI Taxonomy" id="47602"/>
    <lineage>
        <taxon>Eukaryota</taxon>
        <taxon>Viridiplantae</taxon>
        <taxon>Streptophyta</taxon>
        <taxon>Embryophyta</taxon>
        <taxon>Tracheophyta</taxon>
        <taxon>Spermatophyta</taxon>
        <taxon>Magnoliopsida</taxon>
        <taxon>eudicotyledons</taxon>
        <taxon>Gunneridae</taxon>
        <taxon>Pentapetalae</taxon>
        <taxon>rosids</taxon>
        <taxon>malvids</taxon>
        <taxon>Malvales</taxon>
        <taxon>Malvaceae</taxon>
        <taxon>Malvoideae</taxon>
        <taxon>Gossypium</taxon>
    </lineage>
</organism>
<dbReference type="PANTHER" id="PTHR45980">
    <property type="match status" value="1"/>
</dbReference>